<reference evidence="6" key="1">
    <citation type="journal article" date="2019" name="Int. J. Syst. Evol. Microbiol.">
        <title>The Global Catalogue of Microorganisms (GCM) 10K type strain sequencing project: providing services to taxonomists for standard genome sequencing and annotation.</title>
        <authorList>
            <consortium name="The Broad Institute Genomics Platform"/>
            <consortium name="The Broad Institute Genome Sequencing Center for Infectious Disease"/>
            <person name="Wu L."/>
            <person name="Ma J."/>
        </authorList>
    </citation>
    <scope>NUCLEOTIDE SEQUENCE [LARGE SCALE GENOMIC DNA]</scope>
    <source>
        <strain evidence="6">KCTC 52640</strain>
    </source>
</reference>
<dbReference type="PANTHER" id="PTHR45138">
    <property type="entry name" value="REGULATORY COMPONENTS OF SENSORY TRANSDUCTION SYSTEM"/>
    <property type="match status" value="1"/>
</dbReference>
<dbReference type="Proteomes" id="UP001595462">
    <property type="component" value="Unassembled WGS sequence"/>
</dbReference>
<feature type="transmembrane region" description="Helical" evidence="3">
    <location>
        <begin position="67"/>
        <end position="85"/>
    </location>
</feature>
<feature type="transmembrane region" description="Helical" evidence="3">
    <location>
        <begin position="97"/>
        <end position="118"/>
    </location>
</feature>
<feature type="transmembrane region" description="Helical" evidence="3">
    <location>
        <begin position="272"/>
        <end position="294"/>
    </location>
</feature>
<keyword evidence="3" id="KW-1133">Transmembrane helix</keyword>
<dbReference type="Gene3D" id="3.30.70.270">
    <property type="match status" value="1"/>
</dbReference>
<keyword evidence="6" id="KW-1185">Reference proteome</keyword>
<feature type="transmembrane region" description="Helical" evidence="3">
    <location>
        <begin position="35"/>
        <end position="61"/>
    </location>
</feature>
<keyword evidence="3" id="KW-0472">Membrane</keyword>
<comment type="catalytic activity">
    <reaction evidence="2">
        <text>2 GTP = 3',3'-c-di-GMP + 2 diphosphate</text>
        <dbReference type="Rhea" id="RHEA:24898"/>
        <dbReference type="ChEBI" id="CHEBI:33019"/>
        <dbReference type="ChEBI" id="CHEBI:37565"/>
        <dbReference type="ChEBI" id="CHEBI:58805"/>
        <dbReference type="EC" id="2.7.7.65"/>
    </reaction>
</comment>
<accession>A0ABV7EMA7</accession>
<comment type="caution">
    <text evidence="5">The sequence shown here is derived from an EMBL/GenBank/DDBJ whole genome shotgun (WGS) entry which is preliminary data.</text>
</comment>
<dbReference type="RefSeq" id="WP_380686684.1">
    <property type="nucleotide sequence ID" value="NZ_JBHRSS010000003.1"/>
</dbReference>
<keyword evidence="3" id="KW-0812">Transmembrane</keyword>
<evidence type="ECO:0000259" key="4">
    <source>
        <dbReference type="PROSITE" id="PS50887"/>
    </source>
</evidence>
<feature type="domain" description="GGDEF" evidence="4">
    <location>
        <begin position="337"/>
        <end position="465"/>
    </location>
</feature>
<dbReference type="EMBL" id="JBHRSS010000003">
    <property type="protein sequence ID" value="MFC3103041.1"/>
    <property type="molecule type" value="Genomic_DNA"/>
</dbReference>
<dbReference type="InterPro" id="IPR000160">
    <property type="entry name" value="GGDEF_dom"/>
</dbReference>
<sequence>MSRADYPRMIDTTTTRLSSNQPDMRVVRRVARAQTIALLIVAATGIGIVTAWLVPAFAALLPASWSVMKANTALALVLGCASLYLSRERRTPGQLQVSRVLAGVAFIISLAALVEHLSGWRTGISTLLIPDSAAENPGLMSLQTAAYLSLLGICAGFIRVHKSAAMHVVDLLAMGLVLFSLVVLAGYCFGAVQLFGQSEATRTSAHTLVCMVLLAFVVISRRAEYGFFSVFIGVGIGSYIARLVLPLVFVLPFLLVFGGAYTTLMGWLSSSYASALTAVITSFMLLALLIAMAWRINELERDLRGMSLTDPLTDISNRRGFYLLGAQAMREARNSERPLTVLFIDLDGLKKVNDTLGHDAGSALLVDMADLLRNTFRQVDIVARVGGDEYAVAMRGDKTAAATAMERLDAATDSLNESGMRPYPLSYSVGAATSDGKETFDALVQRADELMYAQKRTRKNARLNG</sequence>
<dbReference type="InterPro" id="IPR043128">
    <property type="entry name" value="Rev_trsase/Diguanyl_cyclase"/>
</dbReference>
<dbReference type="NCBIfam" id="TIGR00254">
    <property type="entry name" value="GGDEF"/>
    <property type="match status" value="1"/>
</dbReference>
<dbReference type="PANTHER" id="PTHR45138:SF9">
    <property type="entry name" value="DIGUANYLATE CYCLASE DGCM-RELATED"/>
    <property type="match status" value="1"/>
</dbReference>
<feature type="transmembrane region" description="Helical" evidence="3">
    <location>
        <begin position="227"/>
        <end position="260"/>
    </location>
</feature>
<evidence type="ECO:0000256" key="1">
    <source>
        <dbReference type="ARBA" id="ARBA00012528"/>
    </source>
</evidence>
<dbReference type="EC" id="2.7.7.65" evidence="1"/>
<evidence type="ECO:0000313" key="6">
    <source>
        <dbReference type="Proteomes" id="UP001595462"/>
    </source>
</evidence>
<evidence type="ECO:0000313" key="5">
    <source>
        <dbReference type="EMBL" id="MFC3103041.1"/>
    </source>
</evidence>
<dbReference type="CDD" id="cd01949">
    <property type="entry name" value="GGDEF"/>
    <property type="match status" value="1"/>
</dbReference>
<evidence type="ECO:0000256" key="2">
    <source>
        <dbReference type="ARBA" id="ARBA00034247"/>
    </source>
</evidence>
<gene>
    <name evidence="5" type="ORF">ACFOSU_03975</name>
</gene>
<feature type="transmembrane region" description="Helical" evidence="3">
    <location>
        <begin position="171"/>
        <end position="192"/>
    </location>
</feature>
<dbReference type="SUPFAM" id="SSF55073">
    <property type="entry name" value="Nucleotide cyclase"/>
    <property type="match status" value="1"/>
</dbReference>
<evidence type="ECO:0000256" key="3">
    <source>
        <dbReference type="SAM" id="Phobius"/>
    </source>
</evidence>
<dbReference type="PROSITE" id="PS50887">
    <property type="entry name" value="GGDEF"/>
    <property type="match status" value="1"/>
</dbReference>
<dbReference type="Pfam" id="PF00990">
    <property type="entry name" value="GGDEF"/>
    <property type="match status" value="1"/>
</dbReference>
<proteinExistence type="predicted"/>
<feature type="transmembrane region" description="Helical" evidence="3">
    <location>
        <begin position="204"/>
        <end position="220"/>
    </location>
</feature>
<protein>
    <recommendedName>
        <fullName evidence="1">diguanylate cyclase</fullName>
        <ecNumber evidence="1">2.7.7.65</ecNumber>
    </recommendedName>
</protein>
<name>A0ABV7EMA7_9GAMM</name>
<dbReference type="InterPro" id="IPR050469">
    <property type="entry name" value="Diguanylate_Cyclase"/>
</dbReference>
<feature type="transmembrane region" description="Helical" evidence="3">
    <location>
        <begin position="138"/>
        <end position="159"/>
    </location>
</feature>
<organism evidence="5 6">
    <name type="scientific">Salinisphaera aquimarina</name>
    <dbReference type="NCBI Taxonomy" id="2094031"/>
    <lineage>
        <taxon>Bacteria</taxon>
        <taxon>Pseudomonadati</taxon>
        <taxon>Pseudomonadota</taxon>
        <taxon>Gammaproteobacteria</taxon>
        <taxon>Salinisphaerales</taxon>
        <taxon>Salinisphaeraceae</taxon>
        <taxon>Salinisphaera</taxon>
    </lineage>
</organism>
<dbReference type="InterPro" id="IPR029787">
    <property type="entry name" value="Nucleotide_cyclase"/>
</dbReference>
<dbReference type="SMART" id="SM00267">
    <property type="entry name" value="GGDEF"/>
    <property type="match status" value="1"/>
</dbReference>